<keyword evidence="2" id="KW-1185">Reference proteome</keyword>
<accession>A0AAP8SPV8</accession>
<dbReference type="PANTHER" id="PTHR36451">
    <property type="entry name" value="PAPS-DEPENDENT SULFOTRANSFERASE STF3"/>
    <property type="match status" value="1"/>
</dbReference>
<proteinExistence type="predicted"/>
<dbReference type="Pfam" id="PF13469">
    <property type="entry name" value="Sulfotransfer_3"/>
    <property type="match status" value="1"/>
</dbReference>
<gene>
    <name evidence="1" type="ORF">C0029_05365</name>
</gene>
<evidence type="ECO:0000313" key="2">
    <source>
        <dbReference type="Proteomes" id="UP000235162"/>
    </source>
</evidence>
<comment type="caution">
    <text evidence="1">The sequence shown here is derived from an EMBL/GenBank/DDBJ whole genome shotgun (WGS) entry which is preliminary data.</text>
</comment>
<dbReference type="InterPro" id="IPR027417">
    <property type="entry name" value="P-loop_NTPase"/>
</dbReference>
<dbReference type="Proteomes" id="UP000235162">
    <property type="component" value="Unassembled WGS sequence"/>
</dbReference>
<name>A0AAP8SPV8_9GAMM</name>
<dbReference type="SUPFAM" id="SSF52540">
    <property type="entry name" value="P-loop containing nucleoside triphosphate hydrolases"/>
    <property type="match status" value="1"/>
</dbReference>
<dbReference type="RefSeq" id="WP_084199960.1">
    <property type="nucleotide sequence ID" value="NZ_BMYL01000005.1"/>
</dbReference>
<evidence type="ECO:0000313" key="1">
    <source>
        <dbReference type="EMBL" id="PLW87991.1"/>
    </source>
</evidence>
<dbReference type="Gene3D" id="3.40.50.300">
    <property type="entry name" value="P-loop containing nucleotide triphosphate hydrolases"/>
    <property type="match status" value="1"/>
</dbReference>
<dbReference type="PANTHER" id="PTHR36451:SF1">
    <property type="entry name" value="OMEGA-HYDROXY-BETA-DIHYDROMENAQUINONE-9 SULFOTRANSFERASE STF3"/>
    <property type="match status" value="1"/>
</dbReference>
<dbReference type="InterPro" id="IPR052736">
    <property type="entry name" value="Stf3_sulfotransferase"/>
</dbReference>
<protein>
    <submittedName>
        <fullName evidence="1">Sulfotransferase</fullName>
    </submittedName>
</protein>
<organism evidence="1 2">
    <name type="scientific">Halioglobus japonicus</name>
    <dbReference type="NCBI Taxonomy" id="930805"/>
    <lineage>
        <taxon>Bacteria</taxon>
        <taxon>Pseudomonadati</taxon>
        <taxon>Pseudomonadota</taxon>
        <taxon>Gammaproteobacteria</taxon>
        <taxon>Cellvibrionales</taxon>
        <taxon>Halieaceae</taxon>
        <taxon>Halioglobus</taxon>
    </lineage>
</organism>
<reference evidence="1 2" key="1">
    <citation type="submission" date="2018-01" db="EMBL/GenBank/DDBJ databases">
        <title>The draft genome sequence of Halioglobus japonicus S1-36.</title>
        <authorList>
            <person name="Du Z.-J."/>
            <person name="Shi M.-J."/>
        </authorList>
    </citation>
    <scope>NUCLEOTIDE SEQUENCE [LARGE SCALE GENOMIC DNA]</scope>
    <source>
        <strain evidence="1 2">S1-36</strain>
    </source>
</reference>
<dbReference type="AlphaFoldDB" id="A0AAP8SPV8"/>
<sequence length="422" mass="47903">MTNSIHIDDLAAPQLNDLQQSIHDYGRTLNVELDAAAILDEASEALALNDFGDPDFRTRLDLLCAEWGADTGLNNLGRLSLRNKLLLYARSRLLIQDVLNKHPEIHDIQIKQPIIVAGLPRSGTTHLLNLMAADSRLRSLPLWESYEPVPVPGEQPLPDGTDPRYQRCADAWAVTEQTVPHLAAMHPMDPDHIHEELELMGPDFASYNFEWLCHSPQWRDHYYRSDQTPHYEYMKTVLKILAWQDGDDGSHTRWVLKCPQHLEQLPVLQAVFPDATIAVTHRDPVSVIQSAVTMLAYGQRMSRESIDPPAILDYWADRVEHLLRACMRDRPALDPQRSIDVLFHEFMADDLGMVEAIYARAGLPMTEQAKAELQAFIEAHPRGKHGKVVYDLAGQFGVTPAALRERFDFYFEQFPIQVEAGE</sequence>
<dbReference type="KEGG" id="hja:BST95_12825"/>
<dbReference type="EMBL" id="PKUR01000001">
    <property type="protein sequence ID" value="PLW87991.1"/>
    <property type="molecule type" value="Genomic_DNA"/>
</dbReference>